<evidence type="ECO:0000256" key="5">
    <source>
        <dbReference type="ARBA" id="ARBA00029652"/>
    </source>
</evidence>
<comment type="cofactor">
    <cofactor evidence="1">
        <name>FMN</name>
        <dbReference type="ChEBI" id="CHEBI:58210"/>
    </cofactor>
</comment>
<evidence type="ECO:0000259" key="6">
    <source>
        <dbReference type="PROSITE" id="PS50902"/>
    </source>
</evidence>
<dbReference type="GeneID" id="93351092"/>
<dbReference type="GO" id="GO:0010181">
    <property type="term" value="F:FMN binding"/>
    <property type="evidence" value="ECO:0007669"/>
    <property type="project" value="InterPro"/>
</dbReference>
<feature type="domain" description="Flavodoxin-like" evidence="6">
    <location>
        <begin position="8"/>
        <end position="191"/>
    </location>
</feature>
<evidence type="ECO:0000313" key="7">
    <source>
        <dbReference type="EMBL" id="STZ66621.1"/>
    </source>
</evidence>
<evidence type="ECO:0000256" key="2">
    <source>
        <dbReference type="ARBA" id="ARBA00006961"/>
    </source>
</evidence>
<dbReference type="Gene3D" id="3.40.50.360">
    <property type="match status" value="1"/>
</dbReference>
<dbReference type="FunFam" id="3.40.50.360:FF:000001">
    <property type="entry name" value="NAD(P)H dehydrogenase (Quinone) FQR1-like"/>
    <property type="match status" value="1"/>
</dbReference>
<gene>
    <name evidence="7" type="primary">wrbA</name>
    <name evidence="7" type="ORF">NCTC10660_00072</name>
</gene>
<dbReference type="InterPro" id="IPR029039">
    <property type="entry name" value="Flavoprotein-like_sf"/>
</dbReference>
<evidence type="ECO:0000256" key="3">
    <source>
        <dbReference type="ARBA" id="ARBA00022630"/>
    </source>
</evidence>
<dbReference type="GO" id="GO:0009055">
    <property type="term" value="F:electron transfer activity"/>
    <property type="evidence" value="ECO:0007669"/>
    <property type="project" value="InterPro"/>
</dbReference>
<dbReference type="PANTHER" id="PTHR30546:SF23">
    <property type="entry name" value="FLAVOPROTEIN-LIKE PROTEIN YCP4-RELATED"/>
    <property type="match status" value="1"/>
</dbReference>
<keyword evidence="3" id="KW-0285">Flavoprotein</keyword>
<dbReference type="NCBIfam" id="NF002999">
    <property type="entry name" value="PRK03767.1"/>
    <property type="match status" value="1"/>
</dbReference>
<evidence type="ECO:0000313" key="8">
    <source>
        <dbReference type="Proteomes" id="UP000254927"/>
    </source>
</evidence>
<dbReference type="InterPro" id="IPR008254">
    <property type="entry name" value="Flavodoxin/NO_synth"/>
</dbReference>
<name>A0A378TV10_NEIEL</name>
<accession>A0A378TV10</accession>
<sequence length="202" mass="21104">MNPTPLPLLVLYYSQNGGTQNLARHIARGIDSVAGCEAVVRTVPKVSAVCEAVENDIPDDGAPYCTPEELKNCAGLALGSPVRFGNMAAAVKYFLDGTIPHWLSGHLIGKPATVFASGAGLHGGQESTLLSMMLPLLHHGMIISGIPFSEAALNETRGGGTPYGASHVAGHDGNPALTTEEETLAFAQGQRLARLALQLNRP</sequence>
<dbReference type="RefSeq" id="WP_074896669.1">
    <property type="nucleotide sequence ID" value="NZ_CP031252.1"/>
</dbReference>
<dbReference type="InterPro" id="IPR010089">
    <property type="entry name" value="Flavoprotein_WrbA-like"/>
</dbReference>
<reference evidence="7 8" key="1">
    <citation type="submission" date="2018-06" db="EMBL/GenBank/DDBJ databases">
        <authorList>
            <consortium name="Pathogen Informatics"/>
            <person name="Doyle S."/>
        </authorList>
    </citation>
    <scope>NUCLEOTIDE SEQUENCE [LARGE SCALE GENOMIC DNA]</scope>
    <source>
        <strain evidence="7 8">NCTC10660</strain>
    </source>
</reference>
<dbReference type="PROSITE" id="PS00201">
    <property type="entry name" value="FLAVODOXIN"/>
    <property type="match status" value="1"/>
</dbReference>
<dbReference type="GO" id="GO:0003955">
    <property type="term" value="F:NAD(P)H dehydrogenase (quinone) activity"/>
    <property type="evidence" value="ECO:0007669"/>
    <property type="project" value="InterPro"/>
</dbReference>
<dbReference type="NCBIfam" id="TIGR01755">
    <property type="entry name" value="flav_wrbA"/>
    <property type="match status" value="1"/>
</dbReference>
<dbReference type="Proteomes" id="UP000254927">
    <property type="component" value="Unassembled WGS sequence"/>
</dbReference>
<dbReference type="PROSITE" id="PS50902">
    <property type="entry name" value="FLAVODOXIN_LIKE"/>
    <property type="match status" value="1"/>
</dbReference>
<dbReference type="EMBL" id="UGQW01000001">
    <property type="protein sequence ID" value="STZ66621.1"/>
    <property type="molecule type" value="Genomic_DNA"/>
</dbReference>
<evidence type="ECO:0000256" key="4">
    <source>
        <dbReference type="ARBA" id="ARBA00022643"/>
    </source>
</evidence>
<dbReference type="InterPro" id="IPR001226">
    <property type="entry name" value="Flavodoxin_CS"/>
</dbReference>
<dbReference type="PANTHER" id="PTHR30546">
    <property type="entry name" value="FLAVODOXIN-RELATED PROTEIN WRBA-RELATED"/>
    <property type="match status" value="1"/>
</dbReference>
<dbReference type="Pfam" id="PF03358">
    <property type="entry name" value="FMN_red"/>
    <property type="match status" value="1"/>
</dbReference>
<dbReference type="GO" id="GO:0016020">
    <property type="term" value="C:membrane"/>
    <property type="evidence" value="ECO:0007669"/>
    <property type="project" value="TreeGrafter"/>
</dbReference>
<comment type="similarity">
    <text evidence="2">Belongs to the WrbA family.</text>
</comment>
<keyword evidence="4" id="KW-0288">FMN</keyword>
<evidence type="ECO:0000256" key="1">
    <source>
        <dbReference type="ARBA" id="ARBA00001917"/>
    </source>
</evidence>
<dbReference type="AlphaFoldDB" id="A0A378TV10"/>
<dbReference type="SUPFAM" id="SSF52218">
    <property type="entry name" value="Flavoproteins"/>
    <property type="match status" value="1"/>
</dbReference>
<dbReference type="InterPro" id="IPR005025">
    <property type="entry name" value="FMN_Rdtase-like_dom"/>
</dbReference>
<proteinExistence type="inferred from homology"/>
<protein>
    <recommendedName>
        <fullName evidence="5">Flavoprotein WrbA</fullName>
    </recommendedName>
</protein>
<organism evidence="7 8">
    <name type="scientific">Neisseria elongata</name>
    <dbReference type="NCBI Taxonomy" id="495"/>
    <lineage>
        <taxon>Bacteria</taxon>
        <taxon>Pseudomonadati</taxon>
        <taxon>Pseudomonadota</taxon>
        <taxon>Betaproteobacteria</taxon>
        <taxon>Neisseriales</taxon>
        <taxon>Neisseriaceae</taxon>
        <taxon>Neisseria</taxon>
    </lineage>
</organism>